<evidence type="ECO:0000313" key="2">
    <source>
        <dbReference type="EMBL" id="KAK9804549.1"/>
    </source>
</evidence>
<proteinExistence type="predicted"/>
<dbReference type="InterPro" id="IPR000608">
    <property type="entry name" value="UBC"/>
</dbReference>
<reference evidence="2 3" key="1">
    <citation type="journal article" date="2024" name="Nat. Commun.">
        <title>Phylogenomics reveals the evolutionary origins of lichenization in chlorophyte algae.</title>
        <authorList>
            <person name="Puginier C."/>
            <person name="Libourel C."/>
            <person name="Otte J."/>
            <person name="Skaloud P."/>
            <person name="Haon M."/>
            <person name="Grisel S."/>
            <person name="Petersen M."/>
            <person name="Berrin J.G."/>
            <person name="Delaux P.M."/>
            <person name="Dal Grande F."/>
            <person name="Keller J."/>
        </authorList>
    </citation>
    <scope>NUCLEOTIDE SEQUENCE [LARGE SCALE GENOMIC DNA]</scope>
    <source>
        <strain evidence="2 3">SAG 2036</strain>
    </source>
</reference>
<name>A0AAW1P2K5_9CHLO</name>
<organism evidence="2 3">
    <name type="scientific">Symbiochloris irregularis</name>
    <dbReference type="NCBI Taxonomy" id="706552"/>
    <lineage>
        <taxon>Eukaryota</taxon>
        <taxon>Viridiplantae</taxon>
        <taxon>Chlorophyta</taxon>
        <taxon>core chlorophytes</taxon>
        <taxon>Trebouxiophyceae</taxon>
        <taxon>Trebouxiales</taxon>
        <taxon>Trebouxiaceae</taxon>
        <taxon>Symbiochloris</taxon>
    </lineage>
</organism>
<dbReference type="SMART" id="SM00212">
    <property type="entry name" value="UBCc"/>
    <property type="match status" value="1"/>
</dbReference>
<dbReference type="Pfam" id="PF00179">
    <property type="entry name" value="UQ_con"/>
    <property type="match status" value="1"/>
</dbReference>
<feature type="domain" description="UBC core" evidence="1">
    <location>
        <begin position="5"/>
        <end position="137"/>
    </location>
</feature>
<sequence length="137" mass="15070">MASAQATLRLQKEYKKLIKEPVDNIQAHPVPRNLLEWRFVLQGPAGSDFAGGHYHGKLVFPPDYPWRPPSISMLTPNGRFAPSVNICMSMSSYHPESWNPLWGVGSMLAGLLSFMLEEAPAAGAILNVPMLRAAGKQ</sequence>
<evidence type="ECO:0000259" key="1">
    <source>
        <dbReference type="PROSITE" id="PS50127"/>
    </source>
</evidence>
<evidence type="ECO:0000313" key="3">
    <source>
        <dbReference type="Proteomes" id="UP001465755"/>
    </source>
</evidence>
<dbReference type="EMBL" id="JALJOQ010000050">
    <property type="protein sequence ID" value="KAK9804549.1"/>
    <property type="molecule type" value="Genomic_DNA"/>
</dbReference>
<protein>
    <recommendedName>
        <fullName evidence="1">UBC core domain-containing protein</fullName>
    </recommendedName>
</protein>
<dbReference type="PROSITE" id="PS50127">
    <property type="entry name" value="UBC_2"/>
    <property type="match status" value="1"/>
</dbReference>
<accession>A0AAW1P2K5</accession>
<keyword evidence="3" id="KW-1185">Reference proteome</keyword>
<dbReference type="Proteomes" id="UP001465755">
    <property type="component" value="Unassembled WGS sequence"/>
</dbReference>
<dbReference type="PANTHER" id="PTHR24067">
    <property type="entry name" value="UBIQUITIN-CONJUGATING ENZYME E2"/>
    <property type="match status" value="1"/>
</dbReference>
<dbReference type="SUPFAM" id="SSF54495">
    <property type="entry name" value="UBC-like"/>
    <property type="match status" value="1"/>
</dbReference>
<dbReference type="InterPro" id="IPR016135">
    <property type="entry name" value="UBQ-conjugating_enzyme/RWD"/>
</dbReference>
<dbReference type="AlphaFoldDB" id="A0AAW1P2K5"/>
<dbReference type="InterPro" id="IPR050113">
    <property type="entry name" value="Ub_conjugating_enzyme"/>
</dbReference>
<dbReference type="CDD" id="cd23799">
    <property type="entry name" value="UBCc_UBE2J"/>
    <property type="match status" value="1"/>
</dbReference>
<gene>
    <name evidence="2" type="ORF">WJX73_007857</name>
</gene>
<dbReference type="Gene3D" id="3.10.110.10">
    <property type="entry name" value="Ubiquitin Conjugating Enzyme"/>
    <property type="match status" value="1"/>
</dbReference>
<comment type="caution">
    <text evidence="2">The sequence shown here is derived from an EMBL/GenBank/DDBJ whole genome shotgun (WGS) entry which is preliminary data.</text>
</comment>